<evidence type="ECO:0000313" key="3">
    <source>
        <dbReference type="Proteomes" id="UP000078560"/>
    </source>
</evidence>
<reference evidence="3" key="1">
    <citation type="submission" date="2016-05" db="EMBL/GenBank/DDBJ databases">
        <authorList>
            <person name="Naeem Raeece"/>
        </authorList>
    </citation>
    <scope>NUCLEOTIDE SEQUENCE [LARGE SCALE GENOMIC DNA]</scope>
</reference>
<gene>
    <name evidence="2" type="ORF">POVCU2_0013530</name>
</gene>
<dbReference type="VEuPathDB" id="PlasmoDB:PocGH01_00086500"/>
<proteinExistence type="predicted"/>
<dbReference type="EMBL" id="FLQU01000196">
    <property type="protein sequence ID" value="SBS82041.1"/>
    <property type="molecule type" value="Genomic_DNA"/>
</dbReference>
<keyword evidence="1" id="KW-0472">Membrane</keyword>
<dbReference type="Pfam" id="PF05795">
    <property type="entry name" value="Plasmodium_Vir"/>
    <property type="match status" value="2"/>
</dbReference>
<accession>A0A1A8VNS8</accession>
<organism evidence="2 3">
    <name type="scientific">Plasmodium ovale curtisi</name>
    <dbReference type="NCBI Taxonomy" id="864141"/>
    <lineage>
        <taxon>Eukaryota</taxon>
        <taxon>Sar</taxon>
        <taxon>Alveolata</taxon>
        <taxon>Apicomplexa</taxon>
        <taxon>Aconoidasida</taxon>
        <taxon>Haemosporida</taxon>
        <taxon>Plasmodiidae</taxon>
        <taxon>Plasmodium</taxon>
        <taxon>Plasmodium (Plasmodium)</taxon>
    </lineage>
</organism>
<dbReference type="InterPro" id="IPR008780">
    <property type="entry name" value="Plasmodium_Vir"/>
</dbReference>
<sequence>MNDPFFNEWQQKYPPFMNLPLRMIYRKFSLYYNHKTLGSNICNNYIQDSHPELNTILPQCQKVNSILEKLKTLTVHELDVSKLCEYLSYFLYDKIKNSISNSNVEELYEILNEIKKSYLNDDKCELKNYKMDIFAFKNKKNLYIYSDILNWIKEKSVFSTFYSSYYNNYLDECVKSYKEAVNANNCKYFQHFKGELECLINNFNDTKKFLKQKGIIISEDAENIEKYTCPSEADSALTLMVSTLSEDGKPMQDINGPPDFEANSMSIPNNGKGITAGIASSMVTGMFLMFFFLYKFTHIPSWLHHKIRRIKEESDLEEKSDEFNLHTSENESMNLYKDEYNLNYNSSIYS</sequence>
<evidence type="ECO:0000313" key="2">
    <source>
        <dbReference type="EMBL" id="SBS82041.1"/>
    </source>
</evidence>
<keyword evidence="1" id="KW-1133">Transmembrane helix</keyword>
<dbReference type="Proteomes" id="UP000078560">
    <property type="component" value="Unassembled WGS sequence"/>
</dbReference>
<protein>
    <submittedName>
        <fullName evidence="2">PIR Superfamily Protein</fullName>
    </submittedName>
</protein>
<name>A0A1A8VNS8_PLAOA</name>
<evidence type="ECO:0000256" key="1">
    <source>
        <dbReference type="SAM" id="Phobius"/>
    </source>
</evidence>
<feature type="transmembrane region" description="Helical" evidence="1">
    <location>
        <begin position="273"/>
        <end position="294"/>
    </location>
</feature>
<dbReference type="AlphaFoldDB" id="A0A1A8VNS8"/>
<keyword evidence="1" id="KW-0812">Transmembrane</keyword>